<evidence type="ECO:0008006" key="4">
    <source>
        <dbReference type="Google" id="ProtNLM"/>
    </source>
</evidence>
<dbReference type="OrthoDB" id="3267646at2"/>
<dbReference type="PANTHER" id="PTHR36974">
    <property type="entry name" value="MEMBRANE PROTEIN-RELATED"/>
    <property type="match status" value="1"/>
</dbReference>
<gene>
    <name evidence="2" type="ORF">C3942_12000</name>
</gene>
<evidence type="ECO:0000313" key="3">
    <source>
        <dbReference type="Proteomes" id="UP000238220"/>
    </source>
</evidence>
<dbReference type="AlphaFoldDB" id="A0A2S5TEV5"/>
<evidence type="ECO:0000313" key="2">
    <source>
        <dbReference type="EMBL" id="PPE73521.1"/>
    </source>
</evidence>
<dbReference type="EMBL" id="PSNW01000006">
    <property type="protein sequence ID" value="PPE73521.1"/>
    <property type="molecule type" value="Genomic_DNA"/>
</dbReference>
<dbReference type="PANTHER" id="PTHR36974:SF1">
    <property type="entry name" value="DOXX FAMILY MEMBRANE PROTEIN"/>
    <property type="match status" value="1"/>
</dbReference>
<keyword evidence="1" id="KW-1133">Transmembrane helix</keyword>
<keyword evidence="3" id="KW-1185">Reference proteome</keyword>
<feature type="transmembrane region" description="Helical" evidence="1">
    <location>
        <begin position="46"/>
        <end position="64"/>
    </location>
</feature>
<feature type="transmembrane region" description="Helical" evidence="1">
    <location>
        <begin position="12"/>
        <end position="40"/>
    </location>
</feature>
<dbReference type="RefSeq" id="WP_104230583.1">
    <property type="nucleotide sequence ID" value="NZ_PSNW01000006.1"/>
</dbReference>
<evidence type="ECO:0000256" key="1">
    <source>
        <dbReference type="SAM" id="Phobius"/>
    </source>
</evidence>
<feature type="transmembrane region" description="Helical" evidence="1">
    <location>
        <begin position="103"/>
        <end position="122"/>
    </location>
</feature>
<dbReference type="Proteomes" id="UP000238220">
    <property type="component" value="Unassembled WGS sequence"/>
</dbReference>
<name>A0A2S5TEV5_9GAMM</name>
<protein>
    <recommendedName>
        <fullName evidence="4">DoxX family protein</fullName>
    </recommendedName>
</protein>
<organism evidence="2 3">
    <name type="scientific">Solimonas fluminis</name>
    <dbReference type="NCBI Taxonomy" id="2086571"/>
    <lineage>
        <taxon>Bacteria</taxon>
        <taxon>Pseudomonadati</taxon>
        <taxon>Pseudomonadota</taxon>
        <taxon>Gammaproteobacteria</taxon>
        <taxon>Nevskiales</taxon>
        <taxon>Nevskiaceae</taxon>
        <taxon>Solimonas</taxon>
    </lineage>
</organism>
<comment type="caution">
    <text evidence="2">The sequence shown here is derived from an EMBL/GenBank/DDBJ whole genome shotgun (WGS) entry which is preliminary data.</text>
</comment>
<sequence length="138" mass="15167">MDRDLLRKIGLGIVFCWFFFGGIGHFVITDFFAGIVPPWIPADPRLLVYLSGAFEILGAVGILIPQVRQWAGNGLFLLTLCVTPANVHMTLNPELYPDFPPAALWARLVIQVALLACIWWSTREPRSAAPAYAANSAA</sequence>
<feature type="transmembrane region" description="Helical" evidence="1">
    <location>
        <begin position="71"/>
        <end position="91"/>
    </location>
</feature>
<keyword evidence="1" id="KW-0472">Membrane</keyword>
<keyword evidence="1" id="KW-0812">Transmembrane</keyword>
<reference evidence="2 3" key="1">
    <citation type="submission" date="2018-02" db="EMBL/GenBank/DDBJ databases">
        <title>Genome sequencing of Solimonas sp. HR-BB.</title>
        <authorList>
            <person name="Lee Y."/>
            <person name="Jeon C.O."/>
        </authorList>
    </citation>
    <scope>NUCLEOTIDE SEQUENCE [LARGE SCALE GENOMIC DNA]</scope>
    <source>
        <strain evidence="2 3">HR-BB</strain>
    </source>
</reference>
<proteinExistence type="predicted"/>
<accession>A0A2S5TEV5</accession>